<evidence type="ECO:0000313" key="3">
    <source>
        <dbReference type="Proteomes" id="UP001207742"/>
    </source>
</evidence>
<gene>
    <name evidence="2" type="ORF">OL497_05880</name>
</gene>
<comment type="caution">
    <text evidence="2">The sequence shown here is derived from an EMBL/GenBank/DDBJ whole genome shotgun (WGS) entry which is preliminary data.</text>
</comment>
<keyword evidence="1" id="KW-1133">Transmembrane helix</keyword>
<organism evidence="2 3">
    <name type="scientific">Chitinophaga nivalis</name>
    <dbReference type="NCBI Taxonomy" id="2991709"/>
    <lineage>
        <taxon>Bacteria</taxon>
        <taxon>Pseudomonadati</taxon>
        <taxon>Bacteroidota</taxon>
        <taxon>Chitinophagia</taxon>
        <taxon>Chitinophagales</taxon>
        <taxon>Chitinophagaceae</taxon>
        <taxon>Chitinophaga</taxon>
    </lineage>
</organism>
<keyword evidence="1" id="KW-0472">Membrane</keyword>
<dbReference type="Proteomes" id="UP001207742">
    <property type="component" value="Unassembled WGS sequence"/>
</dbReference>
<feature type="transmembrane region" description="Helical" evidence="1">
    <location>
        <begin position="41"/>
        <end position="60"/>
    </location>
</feature>
<evidence type="ECO:0000256" key="1">
    <source>
        <dbReference type="SAM" id="Phobius"/>
    </source>
</evidence>
<name>A0ABT3IHG2_9BACT</name>
<accession>A0ABT3IHG2</accession>
<evidence type="ECO:0000313" key="2">
    <source>
        <dbReference type="EMBL" id="MCW3483410.1"/>
    </source>
</evidence>
<proteinExistence type="predicted"/>
<sequence>MEVLTIKCKAVYLNKLLLGLYFTGGIAGLLLLLLLKIDKSYSYFLTMLLIFIGTVAVFYLNKHELTLIQKSGDHLTFSFINKSFFKRNDFSCAITDIVCNQTADKLTFEYNNKVFALARKPAMDDSAWKTLTLIFK</sequence>
<keyword evidence="3" id="KW-1185">Reference proteome</keyword>
<dbReference type="EMBL" id="JAPDNS010000001">
    <property type="protein sequence ID" value="MCW3483410.1"/>
    <property type="molecule type" value="Genomic_DNA"/>
</dbReference>
<protein>
    <submittedName>
        <fullName evidence="2">Uncharacterized protein</fullName>
    </submittedName>
</protein>
<dbReference type="RefSeq" id="WP_264728717.1">
    <property type="nucleotide sequence ID" value="NZ_JAPDNR010000001.1"/>
</dbReference>
<reference evidence="2 3" key="1">
    <citation type="submission" date="2022-10" db="EMBL/GenBank/DDBJ databases">
        <title>Chitinophaga nivalis PC15 sp. nov., isolated from Pyeongchang county, South Korea.</title>
        <authorList>
            <person name="Trinh H.N."/>
        </authorList>
    </citation>
    <scope>NUCLEOTIDE SEQUENCE [LARGE SCALE GENOMIC DNA]</scope>
    <source>
        <strain evidence="2 3">PC14</strain>
    </source>
</reference>
<keyword evidence="1" id="KW-0812">Transmembrane</keyword>
<feature type="transmembrane region" description="Helical" evidence="1">
    <location>
        <begin position="12"/>
        <end position="35"/>
    </location>
</feature>